<dbReference type="NCBIfam" id="TIGR01925">
    <property type="entry name" value="spIIAB"/>
    <property type="match status" value="1"/>
</dbReference>
<evidence type="ECO:0000259" key="8">
    <source>
        <dbReference type="SMART" id="SM00387"/>
    </source>
</evidence>
<dbReference type="Proteomes" id="UP000617951">
    <property type="component" value="Unassembled WGS sequence"/>
</dbReference>
<organism evidence="9 10">
    <name type="scientific">Guopingia tenuis</name>
    <dbReference type="NCBI Taxonomy" id="2763656"/>
    <lineage>
        <taxon>Bacteria</taxon>
        <taxon>Bacillati</taxon>
        <taxon>Bacillota</taxon>
        <taxon>Clostridia</taxon>
        <taxon>Christensenellales</taxon>
        <taxon>Christensenellaceae</taxon>
        <taxon>Guopingia</taxon>
    </lineage>
</organism>
<proteinExistence type="inferred from homology"/>
<reference evidence="9" key="1">
    <citation type="submission" date="2020-08" db="EMBL/GenBank/DDBJ databases">
        <title>Genome public.</title>
        <authorList>
            <person name="Liu C."/>
            <person name="Sun Q."/>
        </authorList>
    </citation>
    <scope>NUCLEOTIDE SEQUENCE</scope>
    <source>
        <strain evidence="9">NSJ-63</strain>
    </source>
</reference>
<dbReference type="PANTHER" id="PTHR35526:SF3">
    <property type="entry name" value="ANTI-SIGMA-F FACTOR RSBW"/>
    <property type="match status" value="1"/>
</dbReference>
<dbReference type="InterPro" id="IPR036890">
    <property type="entry name" value="HATPase_C_sf"/>
</dbReference>
<sequence>MKTENKMELSFLGISENEGFARVCAGAFAAQVNPTMEEIADIKTAVSEAVTNVIVHAYPGEVGKVVLRGALQEDQLVIEVEDYGCGIPDLESALQPFYTTVAGEERSGMGFTVMQTFMDQMFVSSVVGQGTKVTMVKKFQKAKK</sequence>
<dbReference type="RefSeq" id="WP_249280743.1">
    <property type="nucleotide sequence ID" value="NZ_JACRSS010000005.1"/>
</dbReference>
<dbReference type="AlphaFoldDB" id="A0A926DJX5"/>
<evidence type="ECO:0000313" key="10">
    <source>
        <dbReference type="Proteomes" id="UP000617951"/>
    </source>
</evidence>
<evidence type="ECO:0000256" key="2">
    <source>
        <dbReference type="ARBA" id="ARBA00022679"/>
    </source>
</evidence>
<keyword evidence="10" id="KW-1185">Reference proteome</keyword>
<dbReference type="SUPFAM" id="SSF55874">
    <property type="entry name" value="ATPase domain of HSP90 chaperone/DNA topoisomerase II/histidine kinase"/>
    <property type="match status" value="1"/>
</dbReference>
<keyword evidence="4 7" id="KW-0418">Kinase</keyword>
<keyword evidence="3 7" id="KW-0547">Nucleotide-binding</keyword>
<evidence type="ECO:0000256" key="6">
    <source>
        <dbReference type="ARBA" id="ARBA00022969"/>
    </source>
</evidence>
<dbReference type="GO" id="GO:0030436">
    <property type="term" value="P:asexual sporulation"/>
    <property type="evidence" value="ECO:0007669"/>
    <property type="project" value="UniProtKB-UniRule"/>
</dbReference>
<dbReference type="InterPro" id="IPR050267">
    <property type="entry name" value="Anti-sigma-factor_SerPK"/>
</dbReference>
<dbReference type="HAMAP" id="MF_00637">
    <property type="entry name" value="Anti_sigma_F"/>
    <property type="match status" value="1"/>
</dbReference>
<dbReference type="PANTHER" id="PTHR35526">
    <property type="entry name" value="ANTI-SIGMA-F FACTOR RSBW-RELATED"/>
    <property type="match status" value="1"/>
</dbReference>
<gene>
    <name evidence="7" type="primary">spoIIAB</name>
    <name evidence="9" type="ORF">H8693_09305</name>
</gene>
<comment type="function">
    <text evidence="7">Binds to sigma F and blocks its ability to form an RNA polymerase holoenzyme (E-sigma F). Phosphorylates SpoIIAA on a serine residue. This phosphorylation may enable SpoIIAA to act as an anti-anti-sigma factor that counteracts SpoIIAB and thus releases sigma F from inhibition.</text>
</comment>
<accession>A0A926DJX5</accession>
<dbReference type="Pfam" id="PF13581">
    <property type="entry name" value="HATPase_c_2"/>
    <property type="match status" value="1"/>
</dbReference>
<keyword evidence="5 7" id="KW-0067">ATP-binding</keyword>
<keyword evidence="1 7" id="KW-0723">Serine/threonine-protein kinase</keyword>
<evidence type="ECO:0000256" key="4">
    <source>
        <dbReference type="ARBA" id="ARBA00022777"/>
    </source>
</evidence>
<feature type="domain" description="Histidine kinase/HSP90-like ATPase" evidence="8">
    <location>
        <begin position="37"/>
        <end position="141"/>
    </location>
</feature>
<protein>
    <recommendedName>
        <fullName evidence="7">Anti-sigma F factor</fullName>
        <ecNumber evidence="7">2.7.11.1</ecNumber>
    </recommendedName>
    <alternativeName>
        <fullName evidence="7">Stage II sporulation protein AB</fullName>
    </alternativeName>
</protein>
<evidence type="ECO:0000256" key="5">
    <source>
        <dbReference type="ARBA" id="ARBA00022840"/>
    </source>
</evidence>
<dbReference type="GO" id="GO:0042174">
    <property type="term" value="P:negative regulation of sporulation resulting in formation of a cellular spore"/>
    <property type="evidence" value="ECO:0007669"/>
    <property type="project" value="InterPro"/>
</dbReference>
<comment type="similarity">
    <text evidence="7">Belongs to the anti-sigma-factor family.</text>
</comment>
<name>A0A926DJX5_9FIRM</name>
<dbReference type="GO" id="GO:0016989">
    <property type="term" value="F:sigma factor antagonist activity"/>
    <property type="evidence" value="ECO:0007669"/>
    <property type="project" value="InterPro"/>
</dbReference>
<dbReference type="Gene3D" id="3.30.565.10">
    <property type="entry name" value="Histidine kinase-like ATPase, C-terminal domain"/>
    <property type="match status" value="1"/>
</dbReference>
<dbReference type="InterPro" id="IPR003594">
    <property type="entry name" value="HATPase_dom"/>
</dbReference>
<dbReference type="InterPro" id="IPR010194">
    <property type="entry name" value="Anti-sigma_F"/>
</dbReference>
<dbReference type="GO" id="GO:0030435">
    <property type="term" value="P:sporulation resulting in formation of a cellular spore"/>
    <property type="evidence" value="ECO:0007669"/>
    <property type="project" value="UniProtKB-KW"/>
</dbReference>
<comment type="catalytic activity">
    <reaction evidence="7">
        <text>L-threonyl-[protein] + ATP = O-phospho-L-threonyl-[protein] + ADP + H(+)</text>
        <dbReference type="Rhea" id="RHEA:46608"/>
        <dbReference type="Rhea" id="RHEA-COMP:11060"/>
        <dbReference type="Rhea" id="RHEA-COMP:11605"/>
        <dbReference type="ChEBI" id="CHEBI:15378"/>
        <dbReference type="ChEBI" id="CHEBI:30013"/>
        <dbReference type="ChEBI" id="CHEBI:30616"/>
        <dbReference type="ChEBI" id="CHEBI:61977"/>
        <dbReference type="ChEBI" id="CHEBI:456216"/>
        <dbReference type="EC" id="2.7.11.1"/>
    </reaction>
</comment>
<keyword evidence="6 7" id="KW-0749">Sporulation</keyword>
<evidence type="ECO:0000256" key="3">
    <source>
        <dbReference type="ARBA" id="ARBA00022741"/>
    </source>
</evidence>
<comment type="caution">
    <text evidence="9">The sequence shown here is derived from an EMBL/GenBank/DDBJ whole genome shotgun (WGS) entry which is preliminary data.</text>
</comment>
<dbReference type="GO" id="GO:0005524">
    <property type="term" value="F:ATP binding"/>
    <property type="evidence" value="ECO:0007669"/>
    <property type="project" value="UniProtKB-KW"/>
</dbReference>
<dbReference type="GO" id="GO:0004674">
    <property type="term" value="F:protein serine/threonine kinase activity"/>
    <property type="evidence" value="ECO:0007669"/>
    <property type="project" value="UniProtKB-KW"/>
</dbReference>
<evidence type="ECO:0000256" key="1">
    <source>
        <dbReference type="ARBA" id="ARBA00022527"/>
    </source>
</evidence>
<comment type="catalytic activity">
    <reaction evidence="7">
        <text>L-seryl-[protein] + ATP = O-phospho-L-seryl-[protein] + ADP + H(+)</text>
        <dbReference type="Rhea" id="RHEA:17989"/>
        <dbReference type="Rhea" id="RHEA-COMP:9863"/>
        <dbReference type="Rhea" id="RHEA-COMP:11604"/>
        <dbReference type="ChEBI" id="CHEBI:15378"/>
        <dbReference type="ChEBI" id="CHEBI:29999"/>
        <dbReference type="ChEBI" id="CHEBI:30616"/>
        <dbReference type="ChEBI" id="CHEBI:83421"/>
        <dbReference type="ChEBI" id="CHEBI:456216"/>
        <dbReference type="EC" id="2.7.11.1"/>
    </reaction>
</comment>
<dbReference type="SMART" id="SM00387">
    <property type="entry name" value="HATPase_c"/>
    <property type="match status" value="1"/>
</dbReference>
<dbReference type="EMBL" id="JACRSS010000005">
    <property type="protein sequence ID" value="MBC8539127.1"/>
    <property type="molecule type" value="Genomic_DNA"/>
</dbReference>
<dbReference type="EC" id="2.7.11.1" evidence="7"/>
<keyword evidence="2 7" id="KW-0808">Transferase</keyword>
<evidence type="ECO:0000256" key="7">
    <source>
        <dbReference type="HAMAP-Rule" id="MF_00637"/>
    </source>
</evidence>
<evidence type="ECO:0000313" key="9">
    <source>
        <dbReference type="EMBL" id="MBC8539127.1"/>
    </source>
</evidence>